<dbReference type="EMBL" id="CAUJNA010003666">
    <property type="protein sequence ID" value="CAJ1407297.1"/>
    <property type="molecule type" value="Genomic_DNA"/>
</dbReference>
<evidence type="ECO:0000256" key="9">
    <source>
        <dbReference type="ARBA" id="ARBA00022989"/>
    </source>
</evidence>
<dbReference type="InterPro" id="IPR005821">
    <property type="entry name" value="Ion_trans_dom"/>
</dbReference>
<feature type="compositionally biased region" description="Basic residues" evidence="14">
    <location>
        <begin position="64"/>
        <end position="73"/>
    </location>
</feature>
<keyword evidence="4" id="KW-0109">Calcium transport</keyword>
<comment type="caution">
    <text evidence="17">The sequence shown here is derived from an EMBL/GenBank/DDBJ whole genome shotgun (WGS) entry which is preliminary data.</text>
</comment>
<dbReference type="Gene3D" id="1.10.287.70">
    <property type="match status" value="1"/>
</dbReference>
<dbReference type="InterPro" id="IPR011992">
    <property type="entry name" value="EF-hand-dom_pair"/>
</dbReference>
<reference evidence="17" key="1">
    <citation type="submission" date="2023-08" db="EMBL/GenBank/DDBJ databases">
        <authorList>
            <person name="Chen Y."/>
            <person name="Shah S."/>
            <person name="Dougan E. K."/>
            <person name="Thang M."/>
            <person name="Chan C."/>
        </authorList>
    </citation>
    <scope>NUCLEOTIDE SEQUENCE</scope>
</reference>
<evidence type="ECO:0000256" key="11">
    <source>
        <dbReference type="ARBA" id="ARBA00023136"/>
    </source>
</evidence>
<dbReference type="InterPro" id="IPR027359">
    <property type="entry name" value="Volt_channel_dom_sf"/>
</dbReference>
<evidence type="ECO:0000256" key="5">
    <source>
        <dbReference type="ARBA" id="ARBA00022673"/>
    </source>
</evidence>
<name>A0AA36JJB8_9DINO</name>
<keyword evidence="2" id="KW-0813">Transport</keyword>
<dbReference type="PROSITE" id="PS50222">
    <property type="entry name" value="EF_HAND_2"/>
    <property type="match status" value="1"/>
</dbReference>
<evidence type="ECO:0000256" key="13">
    <source>
        <dbReference type="ARBA" id="ARBA00023303"/>
    </source>
</evidence>
<dbReference type="InterPro" id="IPR002048">
    <property type="entry name" value="EF_hand_dom"/>
</dbReference>
<evidence type="ECO:0000256" key="12">
    <source>
        <dbReference type="ARBA" id="ARBA00023180"/>
    </source>
</evidence>
<feature type="compositionally biased region" description="Basic and acidic residues" evidence="14">
    <location>
        <begin position="87"/>
        <end position="108"/>
    </location>
</feature>
<keyword evidence="13" id="KW-0407">Ion channel</keyword>
<evidence type="ECO:0000256" key="1">
    <source>
        <dbReference type="ARBA" id="ARBA00004141"/>
    </source>
</evidence>
<dbReference type="AlphaFoldDB" id="A0AA36JJB8"/>
<keyword evidence="12" id="KW-0325">Glycoprotein</keyword>
<dbReference type="PANTHER" id="PTHR45628">
    <property type="entry name" value="VOLTAGE-DEPENDENT CALCIUM CHANNEL TYPE A SUBUNIT ALPHA-1"/>
    <property type="match status" value="1"/>
</dbReference>
<dbReference type="SUPFAM" id="SSF81324">
    <property type="entry name" value="Voltage-gated potassium channels"/>
    <property type="match status" value="1"/>
</dbReference>
<dbReference type="Gene3D" id="1.20.120.350">
    <property type="entry name" value="Voltage-gated potassium channels. Chain C"/>
    <property type="match status" value="1"/>
</dbReference>
<keyword evidence="18" id="KW-1185">Reference proteome</keyword>
<proteinExistence type="predicted"/>
<evidence type="ECO:0000256" key="14">
    <source>
        <dbReference type="SAM" id="MobiDB-lite"/>
    </source>
</evidence>
<dbReference type="GO" id="GO:0005891">
    <property type="term" value="C:voltage-gated calcium channel complex"/>
    <property type="evidence" value="ECO:0007669"/>
    <property type="project" value="TreeGrafter"/>
</dbReference>
<feature type="region of interest" description="Disordered" evidence="14">
    <location>
        <begin position="62"/>
        <end position="108"/>
    </location>
</feature>
<keyword evidence="8" id="KW-0851">Voltage-gated channel</keyword>
<keyword evidence="6 15" id="KW-0812">Transmembrane</keyword>
<feature type="transmembrane region" description="Helical" evidence="15">
    <location>
        <begin position="394"/>
        <end position="419"/>
    </location>
</feature>
<dbReference type="InterPro" id="IPR050599">
    <property type="entry name" value="VDCC_alpha-1_subunit"/>
</dbReference>
<evidence type="ECO:0000256" key="7">
    <source>
        <dbReference type="ARBA" id="ARBA00022837"/>
    </source>
</evidence>
<keyword evidence="10" id="KW-0406">Ion transport</keyword>
<keyword evidence="5" id="KW-0107">Calcium channel</keyword>
<feature type="transmembrane region" description="Helical" evidence="15">
    <location>
        <begin position="306"/>
        <end position="332"/>
    </location>
</feature>
<evidence type="ECO:0000256" key="8">
    <source>
        <dbReference type="ARBA" id="ARBA00022882"/>
    </source>
</evidence>
<dbReference type="PANTHER" id="PTHR45628:SF7">
    <property type="entry name" value="VOLTAGE-DEPENDENT CALCIUM CHANNEL TYPE A SUBUNIT ALPHA-1"/>
    <property type="match status" value="1"/>
</dbReference>
<evidence type="ECO:0000313" key="18">
    <source>
        <dbReference type="Proteomes" id="UP001178507"/>
    </source>
</evidence>
<feature type="transmembrane region" description="Helical" evidence="15">
    <location>
        <begin position="352"/>
        <end position="373"/>
    </location>
</feature>
<dbReference type="Pfam" id="PF00520">
    <property type="entry name" value="Ion_trans"/>
    <property type="match status" value="1"/>
</dbReference>
<dbReference type="Proteomes" id="UP001178507">
    <property type="component" value="Unassembled WGS sequence"/>
</dbReference>
<dbReference type="GO" id="GO:0098703">
    <property type="term" value="P:calcium ion import across plasma membrane"/>
    <property type="evidence" value="ECO:0007669"/>
    <property type="project" value="TreeGrafter"/>
</dbReference>
<dbReference type="SUPFAM" id="SSF47473">
    <property type="entry name" value="EF-hand"/>
    <property type="match status" value="1"/>
</dbReference>
<evidence type="ECO:0000256" key="10">
    <source>
        <dbReference type="ARBA" id="ARBA00023065"/>
    </source>
</evidence>
<evidence type="ECO:0000256" key="4">
    <source>
        <dbReference type="ARBA" id="ARBA00022568"/>
    </source>
</evidence>
<sequence length="585" mass="65306">MTEAREISRGVEVRPDGFIQALDEVYGQLKAAHEREIQAQHQNDLVHIQLQLSQLHEAHERLRQAKPKKRKPKTNAQRALEGNAHQEQVESRGCQEDSARTLGRQEDSARRLASLSGAHLEELKKAPADQSENEGVLEVLKKFTSQISQAAKGEAPSIEDLVAHPAFQILCSAIIVFNCLRIAFYTDWLIKNSYAPLEGLQKGATNFAWDAPFAVWFCLEVILKIYAVRPGIFFCGVDKYWNIFDSMLAVESALSIVTRLQSARFSALRVLGIFRVARLVKHMDMLQGLRRMRAVFIALSTSVHDFASAAVVVGVVLFAYSVFLSIAAVNYFENMERLNATHPLSAEELQEVAAVIDTFGSLPNMLVSLWAAISGGNDWMSYGDLLKKMDPTHVFFWTFVCFTAFSVVGLLNVVTGVFVDRAVSAADACRSEDEVTASQRAEEEEEEKTLMNALQKMDQDGDSAITRKELGEHLKERNHQALWSHLGITPKQVKMTFELLDRCDGLTGTNKIDRLLHFTRQCKGPASHIDILSLMYDHVLLSTSVHENFTKLQESVAKLQFKLEKTGLSPLEPCGGGSRRSSGIE</sequence>
<evidence type="ECO:0000256" key="15">
    <source>
        <dbReference type="SAM" id="Phobius"/>
    </source>
</evidence>
<evidence type="ECO:0000256" key="2">
    <source>
        <dbReference type="ARBA" id="ARBA00022448"/>
    </source>
</evidence>
<dbReference type="GO" id="GO:0008331">
    <property type="term" value="F:high voltage-gated calcium channel activity"/>
    <property type="evidence" value="ECO:0007669"/>
    <property type="project" value="TreeGrafter"/>
</dbReference>
<dbReference type="Gene3D" id="1.10.238.10">
    <property type="entry name" value="EF-hand"/>
    <property type="match status" value="1"/>
</dbReference>
<evidence type="ECO:0000313" key="17">
    <source>
        <dbReference type="EMBL" id="CAJ1407297.1"/>
    </source>
</evidence>
<dbReference type="GO" id="GO:0005509">
    <property type="term" value="F:calcium ion binding"/>
    <property type="evidence" value="ECO:0007669"/>
    <property type="project" value="InterPro"/>
</dbReference>
<keyword evidence="7" id="KW-0106">Calcium</keyword>
<organism evidence="17 18">
    <name type="scientific">Effrenium voratum</name>
    <dbReference type="NCBI Taxonomy" id="2562239"/>
    <lineage>
        <taxon>Eukaryota</taxon>
        <taxon>Sar</taxon>
        <taxon>Alveolata</taxon>
        <taxon>Dinophyceae</taxon>
        <taxon>Suessiales</taxon>
        <taxon>Symbiodiniaceae</taxon>
        <taxon>Effrenium</taxon>
    </lineage>
</organism>
<comment type="subcellular location">
    <subcellularLocation>
        <location evidence="1">Membrane</location>
        <topology evidence="1">Multi-pass membrane protein</topology>
    </subcellularLocation>
</comment>
<protein>
    <recommendedName>
        <fullName evidence="16">EF-hand domain-containing protein</fullName>
    </recommendedName>
</protein>
<evidence type="ECO:0000256" key="6">
    <source>
        <dbReference type="ARBA" id="ARBA00022692"/>
    </source>
</evidence>
<keyword evidence="9 15" id="KW-1133">Transmembrane helix</keyword>
<evidence type="ECO:0000259" key="16">
    <source>
        <dbReference type="PROSITE" id="PS50222"/>
    </source>
</evidence>
<keyword evidence="3" id="KW-0597">Phosphoprotein</keyword>
<accession>A0AA36JJB8</accession>
<feature type="domain" description="EF-hand" evidence="16">
    <location>
        <begin position="445"/>
        <end position="480"/>
    </location>
</feature>
<gene>
    <name evidence="17" type="ORF">EVOR1521_LOCUS29030</name>
</gene>
<keyword evidence="11 15" id="KW-0472">Membrane</keyword>
<evidence type="ECO:0000256" key="3">
    <source>
        <dbReference type="ARBA" id="ARBA00022553"/>
    </source>
</evidence>